<accession>A0ABD5YZF1</accession>
<dbReference type="GeneID" id="76202094"/>
<evidence type="ECO:0000313" key="1">
    <source>
        <dbReference type="EMBL" id="MFC7192420.1"/>
    </source>
</evidence>
<proteinExistence type="predicted"/>
<organism evidence="1 2">
    <name type="scientific">Halocatena marina</name>
    <dbReference type="NCBI Taxonomy" id="2934937"/>
    <lineage>
        <taxon>Archaea</taxon>
        <taxon>Methanobacteriati</taxon>
        <taxon>Methanobacteriota</taxon>
        <taxon>Stenosarchaea group</taxon>
        <taxon>Halobacteria</taxon>
        <taxon>Halobacteriales</taxon>
        <taxon>Natronomonadaceae</taxon>
        <taxon>Halocatena</taxon>
    </lineage>
</organism>
<keyword evidence="2" id="KW-1185">Reference proteome</keyword>
<dbReference type="Proteomes" id="UP001596417">
    <property type="component" value="Unassembled WGS sequence"/>
</dbReference>
<protein>
    <submittedName>
        <fullName evidence="1">Uncharacterized protein</fullName>
    </submittedName>
</protein>
<dbReference type="RefSeq" id="WP_264556400.1">
    <property type="nucleotide sequence ID" value="NZ_CP109980.1"/>
</dbReference>
<dbReference type="AlphaFoldDB" id="A0ABD5YZF1"/>
<name>A0ABD5YZF1_9EURY</name>
<sequence length="177" mass="19830">MNHRHFLSSVLVIALVLFAFPIVSPVPAQDPAVEVLRDPNASSQPYPFTNGTVQYQNLSPDAQQWFDDLPQSEESFKAETIPIDSPPEPWASFVPNGSETNVQPANEQIDEVSDVRRRFWSIRTYVQVEKDDRYHLVILARISPHPPQQAVALRLGSLVGSIGLFGLAGQQWLTKNQ</sequence>
<evidence type="ECO:0000313" key="2">
    <source>
        <dbReference type="Proteomes" id="UP001596417"/>
    </source>
</evidence>
<gene>
    <name evidence="1" type="ORF">ACFQL7_23120</name>
</gene>
<comment type="caution">
    <text evidence="1">The sequence shown here is derived from an EMBL/GenBank/DDBJ whole genome shotgun (WGS) entry which is preliminary data.</text>
</comment>
<dbReference type="EMBL" id="JBHTAX010000004">
    <property type="protein sequence ID" value="MFC7192420.1"/>
    <property type="molecule type" value="Genomic_DNA"/>
</dbReference>
<reference evidence="1 2" key="1">
    <citation type="journal article" date="2019" name="Int. J. Syst. Evol. Microbiol.">
        <title>The Global Catalogue of Microorganisms (GCM) 10K type strain sequencing project: providing services to taxonomists for standard genome sequencing and annotation.</title>
        <authorList>
            <consortium name="The Broad Institute Genomics Platform"/>
            <consortium name="The Broad Institute Genome Sequencing Center for Infectious Disease"/>
            <person name="Wu L."/>
            <person name="Ma J."/>
        </authorList>
    </citation>
    <scope>NUCLEOTIDE SEQUENCE [LARGE SCALE GENOMIC DNA]</scope>
    <source>
        <strain evidence="1 2">RDMS1</strain>
    </source>
</reference>